<feature type="binding site" evidence="18">
    <location>
        <position position="23"/>
    </location>
    <ligand>
        <name>UDP-N-acetyl-alpha-D-glucosamine</name>
        <dbReference type="ChEBI" id="CHEBI:57705"/>
    </ligand>
</feature>
<feature type="region of interest" description="N-acetyltransferase" evidence="18">
    <location>
        <begin position="251"/>
        <end position="450"/>
    </location>
</feature>
<dbReference type="Pfam" id="PF12804">
    <property type="entry name" value="NTP_transf_3"/>
    <property type="match status" value="1"/>
</dbReference>
<keyword evidence="21" id="KW-1185">Reference proteome</keyword>
<dbReference type="PANTHER" id="PTHR43584">
    <property type="entry name" value="NUCLEOTIDYL TRANSFERASE"/>
    <property type="match status" value="1"/>
</dbReference>
<evidence type="ECO:0000256" key="5">
    <source>
        <dbReference type="ARBA" id="ARBA00022679"/>
    </source>
</evidence>
<dbReference type="PANTHER" id="PTHR43584:SF3">
    <property type="entry name" value="BIFUNCTIONAL PROTEIN GLMU"/>
    <property type="match status" value="1"/>
</dbReference>
<dbReference type="InterPro" id="IPR018357">
    <property type="entry name" value="Hexapep_transf_CS"/>
</dbReference>
<gene>
    <name evidence="18 20" type="primary">glmU</name>
    <name evidence="20" type="ORF">DK847_11255</name>
</gene>
<dbReference type="EC" id="2.7.7.23" evidence="18"/>
<evidence type="ECO:0000256" key="13">
    <source>
        <dbReference type="ARBA" id="ARBA00023315"/>
    </source>
</evidence>
<dbReference type="InterPro" id="IPR001451">
    <property type="entry name" value="Hexapep"/>
</dbReference>
<feature type="binding site" evidence="18">
    <location>
        <position position="316"/>
    </location>
    <ligand>
        <name>UDP-N-acetyl-alpha-D-glucosamine</name>
        <dbReference type="ChEBI" id="CHEBI:57705"/>
    </ligand>
</feature>
<feature type="binding site" evidence="18">
    <location>
        <position position="227"/>
    </location>
    <ligand>
        <name>Mg(2+)</name>
        <dbReference type="ChEBI" id="CHEBI:18420"/>
    </ligand>
</feature>
<feature type="binding site" evidence="18">
    <location>
        <position position="363"/>
    </location>
    <ligand>
        <name>acetyl-CoA</name>
        <dbReference type="ChEBI" id="CHEBI:57288"/>
    </ligand>
</feature>
<dbReference type="CDD" id="cd03353">
    <property type="entry name" value="LbH_GlmU_C"/>
    <property type="match status" value="1"/>
</dbReference>
<keyword evidence="11 18" id="KW-0573">Peptidoglycan synthesis</keyword>
<evidence type="ECO:0000256" key="4">
    <source>
        <dbReference type="ARBA" id="ARBA00022490"/>
    </source>
</evidence>
<comment type="catalytic activity">
    <reaction evidence="16 18">
        <text>N-acetyl-alpha-D-glucosamine 1-phosphate + UTP + H(+) = UDP-N-acetyl-alpha-D-glucosamine + diphosphate</text>
        <dbReference type="Rhea" id="RHEA:13509"/>
        <dbReference type="ChEBI" id="CHEBI:15378"/>
        <dbReference type="ChEBI" id="CHEBI:33019"/>
        <dbReference type="ChEBI" id="CHEBI:46398"/>
        <dbReference type="ChEBI" id="CHEBI:57705"/>
        <dbReference type="ChEBI" id="CHEBI:57776"/>
        <dbReference type="EC" id="2.7.7.23"/>
    </reaction>
</comment>
<feature type="domain" description="MobA-like NTP transferase" evidence="19">
    <location>
        <begin position="7"/>
        <end position="127"/>
    </location>
</feature>
<dbReference type="InterPro" id="IPR011004">
    <property type="entry name" value="Trimer_LpxA-like_sf"/>
</dbReference>
<reference evidence="21" key="1">
    <citation type="submission" date="2018-06" db="EMBL/GenBank/DDBJ databases">
        <title>Aestuariibacter litoralis strain KCTC 52945T.</title>
        <authorList>
            <person name="Li X."/>
            <person name="Salam N."/>
            <person name="Li J.-L."/>
            <person name="Chen Y.-M."/>
            <person name="Yang Z.-W."/>
            <person name="Zhang L.-Y."/>
            <person name="Han M.-X."/>
            <person name="Xiao M."/>
            <person name="Li W.-J."/>
        </authorList>
    </citation>
    <scope>NUCLEOTIDE SEQUENCE [LARGE SCALE GENOMIC DNA]</scope>
    <source>
        <strain evidence="21">KCTC 52945</strain>
    </source>
</reference>
<keyword evidence="13 18" id="KW-0012">Acyltransferase</keyword>
<feature type="binding site" evidence="18">
    <location>
        <position position="388"/>
    </location>
    <ligand>
        <name>acetyl-CoA</name>
        <dbReference type="ChEBI" id="CHEBI:57288"/>
    </ligand>
</feature>
<keyword evidence="7 18" id="KW-0479">Metal-binding</keyword>
<evidence type="ECO:0000256" key="2">
    <source>
        <dbReference type="ARBA" id="ARBA00007707"/>
    </source>
</evidence>
<dbReference type="GO" id="GO:0000287">
    <property type="term" value="F:magnesium ion binding"/>
    <property type="evidence" value="ECO:0007669"/>
    <property type="project" value="UniProtKB-UniRule"/>
</dbReference>
<feature type="binding site" evidence="18">
    <location>
        <begin position="81"/>
        <end position="82"/>
    </location>
    <ligand>
        <name>UDP-N-acetyl-alpha-D-glucosamine</name>
        <dbReference type="ChEBI" id="CHEBI:57705"/>
    </ligand>
</feature>
<dbReference type="GO" id="GO:0009245">
    <property type="term" value="P:lipid A biosynthetic process"/>
    <property type="evidence" value="ECO:0007669"/>
    <property type="project" value="UniProtKB-UniRule"/>
</dbReference>
<dbReference type="Gene3D" id="3.90.550.10">
    <property type="entry name" value="Spore Coat Polysaccharide Biosynthesis Protein SpsA, Chain A"/>
    <property type="match status" value="1"/>
</dbReference>
<feature type="binding site" evidence="18">
    <location>
        <position position="227"/>
    </location>
    <ligand>
        <name>UDP-N-acetyl-alpha-D-glucosamine</name>
        <dbReference type="ChEBI" id="CHEBI:57705"/>
    </ligand>
</feature>
<keyword evidence="5 18" id="KW-0808">Transferase</keyword>
<feature type="binding site" evidence="18">
    <location>
        <position position="360"/>
    </location>
    <ligand>
        <name>UDP-N-acetyl-alpha-D-glucosamine</name>
        <dbReference type="ChEBI" id="CHEBI:57705"/>
    </ligand>
</feature>
<dbReference type="AlphaFoldDB" id="A0A2W2ANK4"/>
<proteinExistence type="inferred from homology"/>
<dbReference type="EC" id="2.3.1.157" evidence="18"/>
<keyword evidence="4 18" id="KW-0963">Cytoplasm</keyword>
<dbReference type="CDD" id="cd02540">
    <property type="entry name" value="GT2_GlmU_N_bac"/>
    <property type="match status" value="1"/>
</dbReference>
<comment type="subunit">
    <text evidence="18">Homotrimer.</text>
</comment>
<feature type="binding site" evidence="18">
    <location>
        <position position="155"/>
    </location>
    <ligand>
        <name>UDP-N-acetyl-alpha-D-glucosamine</name>
        <dbReference type="ChEBI" id="CHEBI:57705"/>
    </ligand>
</feature>
<dbReference type="Pfam" id="PF00132">
    <property type="entry name" value="Hexapep"/>
    <property type="match status" value="3"/>
</dbReference>
<feature type="binding site" evidence="18">
    <location>
        <begin position="369"/>
        <end position="370"/>
    </location>
    <ligand>
        <name>acetyl-CoA</name>
        <dbReference type="ChEBI" id="CHEBI:57288"/>
    </ligand>
</feature>
<evidence type="ECO:0000313" key="21">
    <source>
        <dbReference type="Proteomes" id="UP000248795"/>
    </source>
</evidence>
<dbReference type="Proteomes" id="UP000248795">
    <property type="component" value="Unassembled WGS sequence"/>
</dbReference>
<feature type="binding site" evidence="18">
    <location>
        <position position="334"/>
    </location>
    <ligand>
        <name>UDP-N-acetyl-alpha-D-glucosamine</name>
        <dbReference type="ChEBI" id="CHEBI:57705"/>
    </ligand>
</feature>
<evidence type="ECO:0000256" key="11">
    <source>
        <dbReference type="ARBA" id="ARBA00022984"/>
    </source>
</evidence>
<dbReference type="GO" id="GO:0003977">
    <property type="term" value="F:UDP-N-acetylglucosamine diphosphorylase activity"/>
    <property type="evidence" value="ECO:0007669"/>
    <property type="project" value="UniProtKB-UniRule"/>
</dbReference>
<feature type="binding site" evidence="18">
    <location>
        <position position="140"/>
    </location>
    <ligand>
        <name>UDP-N-acetyl-alpha-D-glucosamine</name>
        <dbReference type="ChEBI" id="CHEBI:57705"/>
    </ligand>
</feature>
<feature type="active site" description="Proton acceptor" evidence="18">
    <location>
        <position position="346"/>
    </location>
</feature>
<feature type="binding site" evidence="18">
    <location>
        <position position="170"/>
    </location>
    <ligand>
        <name>UDP-N-acetyl-alpha-D-glucosamine</name>
        <dbReference type="ChEBI" id="CHEBI:57705"/>
    </ligand>
</feature>
<dbReference type="InterPro" id="IPR005882">
    <property type="entry name" value="Bifunctional_GlmU"/>
</dbReference>
<feature type="binding site" evidence="18">
    <location>
        <position position="349"/>
    </location>
    <ligand>
        <name>UDP-N-acetyl-alpha-D-glucosamine</name>
        <dbReference type="ChEBI" id="CHEBI:57705"/>
    </ligand>
</feature>
<evidence type="ECO:0000256" key="14">
    <source>
        <dbReference type="ARBA" id="ARBA00023316"/>
    </source>
</evidence>
<dbReference type="InterPro" id="IPR038009">
    <property type="entry name" value="GlmU_C_LbH"/>
</dbReference>
<feature type="binding site" evidence="18">
    <location>
        <position position="406"/>
    </location>
    <ligand>
        <name>acetyl-CoA</name>
        <dbReference type="ChEBI" id="CHEBI:57288"/>
    </ligand>
</feature>
<feature type="binding site" evidence="18">
    <location>
        <begin position="104"/>
        <end position="106"/>
    </location>
    <ligand>
        <name>UDP-N-acetyl-alpha-D-glucosamine</name>
        <dbReference type="ChEBI" id="CHEBI:57705"/>
    </ligand>
</feature>
<accession>A0A2W2ANK4</accession>
<comment type="similarity">
    <text evidence="3 18">In the N-terminal section; belongs to the N-acetylglucosamine-1-phosphate uridyltransferase family.</text>
</comment>
<keyword evidence="10 18" id="KW-0133">Cell shape</keyword>
<keyword evidence="12 18" id="KW-0511">Multifunctional enzyme</keyword>
<protein>
    <recommendedName>
        <fullName evidence="18">Bifunctional protein GlmU</fullName>
    </recommendedName>
    <domain>
        <recommendedName>
            <fullName evidence="18">UDP-N-acetylglucosamine pyrophosphorylase</fullName>
            <ecNumber evidence="18">2.7.7.23</ecNumber>
        </recommendedName>
        <alternativeName>
            <fullName evidence="18">N-acetylglucosamine-1-phosphate uridyltransferase</fullName>
        </alternativeName>
    </domain>
    <domain>
        <recommendedName>
            <fullName evidence="18">Glucosamine-1-phosphate N-acetyltransferase</fullName>
            <ecNumber evidence="18">2.3.1.157</ecNumber>
        </recommendedName>
    </domain>
</protein>
<dbReference type="RefSeq" id="WP_111198593.1">
    <property type="nucleotide sequence ID" value="NZ_QKVK01000004.1"/>
</dbReference>
<comment type="pathway">
    <text evidence="18">Nucleotide-sugar biosynthesis; UDP-N-acetyl-alpha-D-glucosamine biosynthesis; UDP-N-acetyl-alpha-D-glucosamine from N-acetyl-alpha-D-glucosamine 1-phosphate: step 1/1.</text>
</comment>
<dbReference type="HAMAP" id="MF_01631">
    <property type="entry name" value="GlmU"/>
    <property type="match status" value="1"/>
</dbReference>
<keyword evidence="8 18" id="KW-0677">Repeat</keyword>
<dbReference type="InterPro" id="IPR025877">
    <property type="entry name" value="MobA-like_NTP_Trfase"/>
</dbReference>
<comment type="subcellular location">
    <subcellularLocation>
        <location evidence="1 18">Cytoplasm</location>
    </subcellularLocation>
</comment>
<evidence type="ECO:0000313" key="20">
    <source>
        <dbReference type="EMBL" id="PZF77015.1"/>
    </source>
</evidence>
<sequence length="450" mass="47247">MTDIAIIVLAAGKGTRMKSALPKVLHRAAGRSLLAHVLHAARALDPRHAVVVVGPDMEAVWQEARTVIPGARLAVQSERLGTGHAVAMAREQLQDFTGTVLVLYGDVPLISTGTLRGLTGLAGHGMAVLGFEASNPHGYGRLLQDADGSVVKIREELDASPAERAIGLCNSGIIAIDAALLWSLVPQLGNANAKGEYYLTDLVDLAASCGFPCRLALCPEAEVAGVNDRLQLAGIEKTLQQSYRRRHMLNGATLVAPETVFFSADTAVGQDVVIEPNVVFGPGVLIGDGVEILAFSHVEGATIEAGARIGPYARLRPGAMIGEDAHIGNFVEVKKAVIGKGAKANHLSYIGDARVGAKTNIGAGTITCNYDGYEKHLTDIGENVFVGSNTALVAPVAVGNGASIAAGSVITRNVPADALAMTRAELDLREGWARRYREMKAARKAARKNK</sequence>
<dbReference type="GO" id="GO:0009252">
    <property type="term" value="P:peptidoglycan biosynthetic process"/>
    <property type="evidence" value="ECO:0007669"/>
    <property type="project" value="UniProtKB-UniRule"/>
</dbReference>
<comment type="cofactor">
    <cofactor evidence="18">
        <name>Mg(2+)</name>
        <dbReference type="ChEBI" id="CHEBI:18420"/>
    </cofactor>
    <text evidence="18">Binds 1 Mg(2+) ion per subunit.</text>
</comment>
<dbReference type="InterPro" id="IPR029044">
    <property type="entry name" value="Nucleotide-diphossugar_trans"/>
</dbReference>
<evidence type="ECO:0000256" key="8">
    <source>
        <dbReference type="ARBA" id="ARBA00022737"/>
    </source>
</evidence>
<evidence type="ECO:0000256" key="10">
    <source>
        <dbReference type="ARBA" id="ARBA00022960"/>
    </source>
</evidence>
<comment type="function">
    <text evidence="17 18">Catalyzes the last two sequential reactions in the de novo biosynthetic pathway for UDP-N-acetylglucosamine (UDP-GlcNAc). The C-terminal domain catalyzes the transfer of acetyl group from acetyl coenzyme A to glucosamine-1-phosphate (GlcN-1-P) to produce N-acetylglucosamine-1-phosphate (GlcNAc-1-P), which is converted into UDP-GlcNAc by the transfer of uridine 5-monophosphate (from uridine 5-triphosphate), a reaction catalyzed by the N-terminal domain.</text>
</comment>
<evidence type="ECO:0000256" key="18">
    <source>
        <dbReference type="HAMAP-Rule" id="MF_01631"/>
    </source>
</evidence>
<feature type="binding site" evidence="18">
    <location>
        <position position="106"/>
    </location>
    <ligand>
        <name>Mg(2+)</name>
        <dbReference type="ChEBI" id="CHEBI:18420"/>
    </ligand>
</feature>
<keyword evidence="6 18" id="KW-0548">Nucleotidyltransferase</keyword>
<evidence type="ECO:0000256" key="9">
    <source>
        <dbReference type="ARBA" id="ARBA00022842"/>
    </source>
</evidence>
<dbReference type="PROSITE" id="PS00101">
    <property type="entry name" value="HEXAPEP_TRANSFERASES"/>
    <property type="match status" value="2"/>
</dbReference>
<dbReference type="GO" id="GO:0016020">
    <property type="term" value="C:membrane"/>
    <property type="evidence" value="ECO:0007669"/>
    <property type="project" value="GOC"/>
</dbReference>
<dbReference type="GO" id="GO:0000902">
    <property type="term" value="P:cell morphogenesis"/>
    <property type="evidence" value="ECO:0007669"/>
    <property type="project" value="UniProtKB-UniRule"/>
</dbReference>
<feature type="region of interest" description="Pyrophosphorylase" evidence="18">
    <location>
        <begin position="1"/>
        <end position="229"/>
    </location>
</feature>
<dbReference type="SUPFAM" id="SSF53448">
    <property type="entry name" value="Nucleotide-diphospho-sugar transferases"/>
    <property type="match status" value="1"/>
</dbReference>
<dbReference type="GO" id="GO:0071555">
    <property type="term" value="P:cell wall organization"/>
    <property type="evidence" value="ECO:0007669"/>
    <property type="project" value="UniProtKB-KW"/>
</dbReference>
<evidence type="ECO:0000259" key="19">
    <source>
        <dbReference type="Pfam" id="PF12804"/>
    </source>
</evidence>
<evidence type="ECO:0000256" key="3">
    <source>
        <dbReference type="ARBA" id="ARBA00007947"/>
    </source>
</evidence>
<feature type="binding site" evidence="18">
    <location>
        <position position="423"/>
    </location>
    <ligand>
        <name>acetyl-CoA</name>
        <dbReference type="ChEBI" id="CHEBI:57288"/>
    </ligand>
</feature>
<evidence type="ECO:0000256" key="7">
    <source>
        <dbReference type="ARBA" id="ARBA00022723"/>
    </source>
</evidence>
<dbReference type="UniPathway" id="UPA00113">
    <property type="reaction ID" value="UER00532"/>
</dbReference>
<dbReference type="UniPathway" id="UPA00973"/>
<feature type="region of interest" description="Linker" evidence="18">
    <location>
        <begin position="230"/>
        <end position="250"/>
    </location>
</feature>
<dbReference type="SUPFAM" id="SSF51161">
    <property type="entry name" value="Trimeric LpxA-like enzymes"/>
    <property type="match status" value="1"/>
</dbReference>
<comment type="similarity">
    <text evidence="2 18">In the C-terminal section; belongs to the transferase hexapeptide repeat family.</text>
</comment>
<dbReference type="NCBIfam" id="TIGR01173">
    <property type="entry name" value="glmU"/>
    <property type="match status" value="1"/>
</dbReference>
<evidence type="ECO:0000256" key="12">
    <source>
        <dbReference type="ARBA" id="ARBA00023268"/>
    </source>
</evidence>
<dbReference type="NCBIfam" id="NF010933">
    <property type="entry name" value="PRK14353.1"/>
    <property type="match status" value="1"/>
</dbReference>
<dbReference type="GO" id="GO:0005737">
    <property type="term" value="C:cytoplasm"/>
    <property type="evidence" value="ECO:0007669"/>
    <property type="project" value="UniProtKB-SubCell"/>
</dbReference>
<keyword evidence="14 18" id="KW-0961">Cell wall biogenesis/degradation</keyword>
<dbReference type="GO" id="GO:0008360">
    <property type="term" value="P:regulation of cell shape"/>
    <property type="evidence" value="ECO:0007669"/>
    <property type="project" value="UniProtKB-KW"/>
</dbReference>
<dbReference type="GO" id="GO:0006048">
    <property type="term" value="P:UDP-N-acetylglucosamine biosynthetic process"/>
    <property type="evidence" value="ECO:0007669"/>
    <property type="project" value="UniProtKB-UniPathway"/>
</dbReference>
<evidence type="ECO:0000256" key="17">
    <source>
        <dbReference type="ARBA" id="ARBA00049628"/>
    </source>
</evidence>
<dbReference type="EMBL" id="QKVK01000004">
    <property type="protein sequence ID" value="PZF77015.1"/>
    <property type="molecule type" value="Genomic_DNA"/>
</dbReference>
<dbReference type="GO" id="GO:0019134">
    <property type="term" value="F:glucosamine-1-phosphate N-acetyltransferase activity"/>
    <property type="evidence" value="ECO:0007669"/>
    <property type="project" value="UniProtKB-UniRule"/>
</dbReference>
<organism evidence="20 21">
    <name type="scientific">Aestuariivirga litoralis</name>
    <dbReference type="NCBI Taxonomy" id="2650924"/>
    <lineage>
        <taxon>Bacteria</taxon>
        <taxon>Pseudomonadati</taxon>
        <taxon>Pseudomonadota</taxon>
        <taxon>Alphaproteobacteria</taxon>
        <taxon>Hyphomicrobiales</taxon>
        <taxon>Aestuariivirgaceae</taxon>
        <taxon>Aestuariivirga</taxon>
    </lineage>
</organism>
<comment type="pathway">
    <text evidence="18">Bacterial outer membrane biogenesis; LPS lipid A biosynthesis.</text>
</comment>
<comment type="pathway">
    <text evidence="18">Nucleotide-sugar biosynthesis; UDP-N-acetyl-alpha-D-glucosamine biosynthesis; N-acetyl-alpha-D-glucosamine 1-phosphate from alpha-D-glucosamine 6-phosphate (route II): step 2/2.</text>
</comment>
<dbReference type="InterPro" id="IPR050065">
    <property type="entry name" value="GlmU-like"/>
</dbReference>
<evidence type="ECO:0000256" key="1">
    <source>
        <dbReference type="ARBA" id="ARBA00004496"/>
    </source>
</evidence>
<comment type="catalytic activity">
    <reaction evidence="15 18">
        <text>alpha-D-glucosamine 1-phosphate + acetyl-CoA = N-acetyl-alpha-D-glucosamine 1-phosphate + CoA + H(+)</text>
        <dbReference type="Rhea" id="RHEA:13725"/>
        <dbReference type="ChEBI" id="CHEBI:15378"/>
        <dbReference type="ChEBI" id="CHEBI:57287"/>
        <dbReference type="ChEBI" id="CHEBI:57288"/>
        <dbReference type="ChEBI" id="CHEBI:57776"/>
        <dbReference type="ChEBI" id="CHEBI:58516"/>
        <dbReference type="EC" id="2.3.1.157"/>
    </reaction>
</comment>
<feature type="binding site" evidence="18">
    <location>
        <begin position="9"/>
        <end position="12"/>
    </location>
    <ligand>
        <name>UDP-N-acetyl-alpha-D-glucosamine</name>
        <dbReference type="ChEBI" id="CHEBI:57705"/>
    </ligand>
</feature>
<keyword evidence="9 18" id="KW-0460">Magnesium</keyword>
<dbReference type="Gene3D" id="2.160.10.10">
    <property type="entry name" value="Hexapeptide repeat proteins"/>
    <property type="match status" value="1"/>
</dbReference>
<evidence type="ECO:0000256" key="16">
    <source>
        <dbReference type="ARBA" id="ARBA00048493"/>
    </source>
</evidence>
<name>A0A2W2ANK4_9HYPH</name>
<comment type="caution">
    <text evidence="20">The sequence shown here is derived from an EMBL/GenBank/DDBJ whole genome shotgun (WGS) entry which is preliminary data.</text>
</comment>
<feature type="binding site" evidence="18">
    <location>
        <position position="76"/>
    </location>
    <ligand>
        <name>UDP-N-acetyl-alpha-D-glucosamine</name>
        <dbReference type="ChEBI" id="CHEBI:57705"/>
    </ligand>
</feature>
<evidence type="ECO:0000256" key="15">
    <source>
        <dbReference type="ARBA" id="ARBA00048247"/>
    </source>
</evidence>
<evidence type="ECO:0000256" key="6">
    <source>
        <dbReference type="ARBA" id="ARBA00022695"/>
    </source>
</evidence>